<dbReference type="InterPro" id="IPR031166">
    <property type="entry name" value="G_ENGA"/>
</dbReference>
<proteinExistence type="inferred from homology"/>
<comment type="caution">
    <text evidence="12">The sequence shown here is derived from an EMBL/GenBank/DDBJ whole genome shotgun (WGS) entry which is preliminary data.</text>
</comment>
<keyword evidence="5 8" id="KW-0547">Nucleotide-binding</keyword>
<reference evidence="12" key="1">
    <citation type="submission" date="2021-11" db="EMBL/GenBank/DDBJ databases">
        <authorList>
            <person name="Qingchun L."/>
            <person name="Dong Z."/>
            <person name="Zongwei Q."/>
            <person name="Jia Z."/>
            <person name="Duotao L."/>
        </authorList>
    </citation>
    <scope>NUCLEOTIDE SEQUENCE</scope>
    <source>
        <strain evidence="12">WLY-B-L2</strain>
    </source>
</reference>
<dbReference type="PIRSF" id="PIRSF006485">
    <property type="entry name" value="GTP-binding_EngA"/>
    <property type="match status" value="1"/>
</dbReference>
<dbReference type="InterPro" id="IPR016484">
    <property type="entry name" value="GTPase_Der"/>
</dbReference>
<evidence type="ECO:0000313" key="13">
    <source>
        <dbReference type="Proteomes" id="UP001165422"/>
    </source>
</evidence>
<evidence type="ECO:0000256" key="3">
    <source>
        <dbReference type="ARBA" id="ARBA00022517"/>
    </source>
</evidence>
<dbReference type="PRINTS" id="PR00326">
    <property type="entry name" value="GTP1OBG"/>
</dbReference>
<gene>
    <name evidence="8 12" type="primary">der</name>
    <name evidence="12" type="ORF">LN736_07410</name>
</gene>
<feature type="binding site" evidence="8">
    <location>
        <begin position="230"/>
        <end position="234"/>
    </location>
    <ligand>
        <name>GTP</name>
        <dbReference type="ChEBI" id="CHEBI:37565"/>
        <label>2</label>
    </ligand>
</feature>
<dbReference type="NCBIfam" id="TIGR00231">
    <property type="entry name" value="small_GTP"/>
    <property type="match status" value="2"/>
</dbReference>
<dbReference type="HAMAP" id="MF_00195">
    <property type="entry name" value="GTPase_Der"/>
    <property type="match status" value="1"/>
</dbReference>
<evidence type="ECO:0000256" key="6">
    <source>
        <dbReference type="ARBA" id="ARBA00023134"/>
    </source>
</evidence>
<protein>
    <recommendedName>
        <fullName evidence="2 8">GTPase Der</fullName>
    </recommendedName>
    <alternativeName>
        <fullName evidence="7 8">GTP-binding protein EngA</fullName>
    </alternativeName>
</protein>
<evidence type="ECO:0000256" key="7">
    <source>
        <dbReference type="ARBA" id="ARBA00032345"/>
    </source>
</evidence>
<feature type="domain" description="EngA-type G" evidence="11">
    <location>
        <begin position="177"/>
        <end position="352"/>
    </location>
</feature>
<keyword evidence="3 8" id="KW-0690">Ribosome biogenesis</keyword>
<feature type="binding site" evidence="8">
    <location>
        <begin position="295"/>
        <end position="298"/>
    </location>
    <ligand>
        <name>GTP</name>
        <dbReference type="ChEBI" id="CHEBI:37565"/>
        <label>2</label>
    </ligand>
</feature>
<dbReference type="InterPro" id="IPR006073">
    <property type="entry name" value="GTP-bd"/>
</dbReference>
<evidence type="ECO:0000256" key="10">
    <source>
        <dbReference type="RuleBase" id="RU004481"/>
    </source>
</evidence>
<organism evidence="12 13">
    <name type="scientific">Clostridium aromativorans</name>
    <dbReference type="NCBI Taxonomy" id="2836848"/>
    <lineage>
        <taxon>Bacteria</taxon>
        <taxon>Bacillati</taxon>
        <taxon>Bacillota</taxon>
        <taxon>Clostridia</taxon>
        <taxon>Eubacteriales</taxon>
        <taxon>Clostridiaceae</taxon>
        <taxon>Clostridium</taxon>
    </lineage>
</organism>
<dbReference type="CDD" id="cd01895">
    <property type="entry name" value="EngA2"/>
    <property type="match status" value="1"/>
</dbReference>
<comment type="function">
    <text evidence="8 10">GTPase that plays an essential role in the late steps of ribosome biogenesis.</text>
</comment>
<dbReference type="EMBL" id="JAJJPB010000006">
    <property type="protein sequence ID" value="MCC9294684.1"/>
    <property type="molecule type" value="Genomic_DNA"/>
</dbReference>
<keyword evidence="12" id="KW-0378">Hydrolase</keyword>
<dbReference type="CDD" id="cd01894">
    <property type="entry name" value="EngA1"/>
    <property type="match status" value="1"/>
</dbReference>
<dbReference type="PROSITE" id="PS51712">
    <property type="entry name" value="G_ENGA"/>
    <property type="match status" value="2"/>
</dbReference>
<dbReference type="SUPFAM" id="SSF52540">
    <property type="entry name" value="P-loop containing nucleoside triphosphate hydrolases"/>
    <property type="match status" value="2"/>
</dbReference>
<evidence type="ECO:0000256" key="5">
    <source>
        <dbReference type="ARBA" id="ARBA00022741"/>
    </source>
</evidence>
<keyword evidence="13" id="KW-1185">Reference proteome</keyword>
<dbReference type="NCBIfam" id="TIGR03594">
    <property type="entry name" value="GTPase_EngA"/>
    <property type="match status" value="1"/>
</dbReference>
<feature type="binding site" evidence="8">
    <location>
        <begin position="10"/>
        <end position="17"/>
    </location>
    <ligand>
        <name>GTP</name>
        <dbReference type="ChEBI" id="CHEBI:37565"/>
        <label>1</label>
    </ligand>
</feature>
<keyword evidence="6 8" id="KW-0342">GTP-binding</keyword>
<dbReference type="Gene3D" id="3.30.300.20">
    <property type="match status" value="1"/>
</dbReference>
<evidence type="ECO:0000256" key="8">
    <source>
        <dbReference type="HAMAP-Rule" id="MF_00195"/>
    </source>
</evidence>
<feature type="domain" description="EngA-type G" evidence="11">
    <location>
        <begin position="4"/>
        <end position="168"/>
    </location>
</feature>
<dbReference type="InterPro" id="IPR015946">
    <property type="entry name" value="KH_dom-like_a/b"/>
</dbReference>
<accession>A0ABS8N4G9</accession>
<evidence type="ECO:0000256" key="9">
    <source>
        <dbReference type="PROSITE-ProRule" id="PRU01049"/>
    </source>
</evidence>
<keyword evidence="4 10" id="KW-0677">Repeat</keyword>
<feature type="binding site" evidence="8">
    <location>
        <begin position="183"/>
        <end position="190"/>
    </location>
    <ligand>
        <name>GTP</name>
        <dbReference type="ChEBI" id="CHEBI:37565"/>
        <label>2</label>
    </ligand>
</feature>
<comment type="similarity">
    <text evidence="1 8 9 10">Belongs to the TRAFAC class TrmE-Era-EngA-EngB-Septin-like GTPase superfamily. EngA (Der) GTPase family.</text>
</comment>
<dbReference type="PANTHER" id="PTHR43834">
    <property type="entry name" value="GTPASE DER"/>
    <property type="match status" value="1"/>
</dbReference>
<dbReference type="InterPro" id="IPR032859">
    <property type="entry name" value="KH_dom-like"/>
</dbReference>
<evidence type="ECO:0000259" key="11">
    <source>
        <dbReference type="PROSITE" id="PS51712"/>
    </source>
</evidence>
<evidence type="ECO:0000256" key="2">
    <source>
        <dbReference type="ARBA" id="ARBA00020953"/>
    </source>
</evidence>
<dbReference type="Pfam" id="PF01926">
    <property type="entry name" value="MMR_HSR1"/>
    <property type="match status" value="2"/>
</dbReference>
<evidence type="ECO:0000256" key="1">
    <source>
        <dbReference type="ARBA" id="ARBA00008279"/>
    </source>
</evidence>
<dbReference type="PANTHER" id="PTHR43834:SF6">
    <property type="entry name" value="GTPASE DER"/>
    <property type="match status" value="1"/>
</dbReference>
<dbReference type="GO" id="GO:0016787">
    <property type="term" value="F:hydrolase activity"/>
    <property type="evidence" value="ECO:0007669"/>
    <property type="project" value="UniProtKB-KW"/>
</dbReference>
<dbReference type="RefSeq" id="WP_179977226.1">
    <property type="nucleotide sequence ID" value="NZ_JAJJPB010000006.1"/>
</dbReference>
<dbReference type="Proteomes" id="UP001165422">
    <property type="component" value="Unassembled WGS sequence"/>
</dbReference>
<dbReference type="SMART" id="SM00382">
    <property type="entry name" value="AAA"/>
    <property type="match status" value="2"/>
</dbReference>
<evidence type="ECO:0000313" key="12">
    <source>
        <dbReference type="EMBL" id="MCC9294684.1"/>
    </source>
</evidence>
<comment type="subunit">
    <text evidence="8">Associates with the 50S ribosomal subunit.</text>
</comment>
<dbReference type="Gene3D" id="3.40.50.300">
    <property type="entry name" value="P-loop containing nucleotide triphosphate hydrolases"/>
    <property type="match status" value="2"/>
</dbReference>
<feature type="binding site" evidence="8">
    <location>
        <begin position="120"/>
        <end position="123"/>
    </location>
    <ligand>
        <name>GTP</name>
        <dbReference type="ChEBI" id="CHEBI:37565"/>
        <label>1</label>
    </ligand>
</feature>
<sequence>MGKPIVAIVGRPNVGKSTLFNKLAGKRISIVEDTPGVTRDRVYAEAEWLKYNFTIIDTGGIEPENNDIIYLQMRRQAQMAVEIADVIIFIVDGKEGLVDSDREVAQMLRKSKKSVVLVVNKIDSAKQEVSTYEFYNLGIGDPIAISASQGLGLGDMLDKVVENFQDNSGEDENGDYIKIAFIGRPNVGKSSLINKLLGEERVIVSEIPGTTRDAVDSYLDTEEGKFLLIDTAGIRRKSKVKKEVEKYSVIRTYTAVERADVCVLMLDATQGISEQDEKIIGYAHELNKSIMVVINKWDLIEKDAKTTNIYKNNINRGLSFMTYAPYLFISAKTGQRIHKVLETVKLCYENYCKKIKTGVLNDVISRAVMMKEPPVIGTKRLKIYYVTQTGNKPPTFVFFVNDPTCIHFSYERYIENQLRDSFDFTGTGIKLEFRERKG</sequence>
<dbReference type="InterPro" id="IPR003593">
    <property type="entry name" value="AAA+_ATPase"/>
</dbReference>
<feature type="binding site" evidence="8">
    <location>
        <begin position="57"/>
        <end position="61"/>
    </location>
    <ligand>
        <name>GTP</name>
        <dbReference type="ChEBI" id="CHEBI:37565"/>
        <label>1</label>
    </ligand>
</feature>
<evidence type="ECO:0000256" key="4">
    <source>
        <dbReference type="ARBA" id="ARBA00022737"/>
    </source>
</evidence>
<dbReference type="Pfam" id="PF14714">
    <property type="entry name" value="KH_dom-like"/>
    <property type="match status" value="1"/>
</dbReference>
<dbReference type="InterPro" id="IPR027417">
    <property type="entry name" value="P-loop_NTPase"/>
</dbReference>
<name>A0ABS8N4G9_9CLOT</name>
<dbReference type="InterPro" id="IPR005225">
    <property type="entry name" value="Small_GTP-bd"/>
</dbReference>